<dbReference type="EMBL" id="BAABLK010000025">
    <property type="protein sequence ID" value="GAA5226983.1"/>
    <property type="molecule type" value="Genomic_DNA"/>
</dbReference>
<feature type="compositionally biased region" description="Low complexity" evidence="1">
    <location>
        <begin position="25"/>
        <end position="36"/>
    </location>
</feature>
<dbReference type="RefSeq" id="WP_345467394.1">
    <property type="nucleotide sequence ID" value="NZ_BAABLK010000025.1"/>
</dbReference>
<keyword evidence="3" id="KW-1185">Reference proteome</keyword>
<evidence type="ECO:0008006" key="4">
    <source>
        <dbReference type="Google" id="ProtNLM"/>
    </source>
</evidence>
<evidence type="ECO:0000313" key="3">
    <source>
        <dbReference type="Proteomes" id="UP001501257"/>
    </source>
</evidence>
<accession>A0ABP9TL94</accession>
<feature type="region of interest" description="Disordered" evidence="1">
    <location>
        <begin position="1"/>
        <end position="45"/>
    </location>
</feature>
<comment type="caution">
    <text evidence="2">The sequence shown here is derived from an EMBL/GenBank/DDBJ whole genome shotgun (WGS) entry which is preliminary data.</text>
</comment>
<protein>
    <recommendedName>
        <fullName evidence="4">DUF4913 domain-containing protein</fullName>
    </recommendedName>
</protein>
<name>A0ABP9TL94_9MICC</name>
<evidence type="ECO:0000256" key="1">
    <source>
        <dbReference type="SAM" id="MobiDB-lite"/>
    </source>
</evidence>
<proteinExistence type="predicted"/>
<organism evidence="2 3">
    <name type="scientific">Paeniglutamicibacter antarcticus</name>
    <dbReference type="NCBI Taxonomy" id="494023"/>
    <lineage>
        <taxon>Bacteria</taxon>
        <taxon>Bacillati</taxon>
        <taxon>Actinomycetota</taxon>
        <taxon>Actinomycetes</taxon>
        <taxon>Micrococcales</taxon>
        <taxon>Micrococcaceae</taxon>
        <taxon>Paeniglutamicibacter</taxon>
    </lineage>
</organism>
<sequence length="232" mass="25635">MDNEIFEGNAEASTEPTSAQERLDAAQQALADAEQAVTRAREKAGEDLSDWLRAAATESLAQADRDRSQREIELQLAAAEVAASVEKASPVVAEPASKAGEGEGAPASDPGQEGPALMFATSEQFLHHQLLPLYIRIIDSRNNTWCQQWFRHPEALSRVDALWRAWEHLRLDGKLGSSVWWKDHADPHMAVLLSQKGPFHECDLERHKDPTPIPCQTAPEGWFVEEGGIPFP</sequence>
<reference evidence="3" key="1">
    <citation type="journal article" date="2019" name="Int. J. Syst. Evol. Microbiol.">
        <title>The Global Catalogue of Microorganisms (GCM) 10K type strain sequencing project: providing services to taxonomists for standard genome sequencing and annotation.</title>
        <authorList>
            <consortium name="The Broad Institute Genomics Platform"/>
            <consortium name="The Broad Institute Genome Sequencing Center for Infectious Disease"/>
            <person name="Wu L."/>
            <person name="Ma J."/>
        </authorList>
    </citation>
    <scope>NUCLEOTIDE SEQUENCE [LARGE SCALE GENOMIC DNA]</scope>
    <source>
        <strain evidence="3">JCM 18952</strain>
    </source>
</reference>
<dbReference type="Pfam" id="PF16259">
    <property type="entry name" value="DUF4913"/>
    <property type="match status" value="1"/>
</dbReference>
<feature type="region of interest" description="Disordered" evidence="1">
    <location>
        <begin position="92"/>
        <end position="115"/>
    </location>
</feature>
<evidence type="ECO:0000313" key="2">
    <source>
        <dbReference type="EMBL" id="GAA5226983.1"/>
    </source>
</evidence>
<gene>
    <name evidence="2" type="ORF">GCM10025778_15160</name>
</gene>
<dbReference type="InterPro" id="IPR032584">
    <property type="entry name" value="DUF4913"/>
</dbReference>
<dbReference type="Proteomes" id="UP001501257">
    <property type="component" value="Unassembled WGS sequence"/>
</dbReference>